<feature type="domain" description="C2H2-type" evidence="6">
    <location>
        <begin position="685"/>
        <end position="714"/>
    </location>
</feature>
<evidence type="ECO:0000256" key="4">
    <source>
        <dbReference type="ARBA" id="ARBA00022833"/>
    </source>
</evidence>
<dbReference type="Gene3D" id="3.30.160.60">
    <property type="entry name" value="Classic Zinc Finger"/>
    <property type="match status" value="3"/>
</dbReference>
<evidence type="ECO:0000256" key="3">
    <source>
        <dbReference type="ARBA" id="ARBA00022771"/>
    </source>
</evidence>
<dbReference type="PROSITE" id="PS00028">
    <property type="entry name" value="ZINC_FINGER_C2H2_1"/>
    <property type="match status" value="5"/>
</dbReference>
<dbReference type="Pfam" id="PF12874">
    <property type="entry name" value="zf-met"/>
    <property type="match status" value="1"/>
</dbReference>
<proteinExistence type="predicted"/>
<organism evidence="7 8">
    <name type="scientific">Polypedilum vanderplanki</name>
    <name type="common">Sleeping chironomid midge</name>
    <dbReference type="NCBI Taxonomy" id="319348"/>
    <lineage>
        <taxon>Eukaryota</taxon>
        <taxon>Metazoa</taxon>
        <taxon>Ecdysozoa</taxon>
        <taxon>Arthropoda</taxon>
        <taxon>Hexapoda</taxon>
        <taxon>Insecta</taxon>
        <taxon>Pterygota</taxon>
        <taxon>Neoptera</taxon>
        <taxon>Endopterygota</taxon>
        <taxon>Diptera</taxon>
        <taxon>Nematocera</taxon>
        <taxon>Chironomoidea</taxon>
        <taxon>Chironomidae</taxon>
        <taxon>Chironominae</taxon>
        <taxon>Polypedilum</taxon>
        <taxon>Polypedilum</taxon>
    </lineage>
</organism>
<keyword evidence="3 5" id="KW-0863">Zinc-finger</keyword>
<dbReference type="PANTHER" id="PTHR24408">
    <property type="entry name" value="ZINC FINGER PROTEIN"/>
    <property type="match status" value="1"/>
</dbReference>
<dbReference type="SMART" id="SM00355">
    <property type="entry name" value="ZnF_C2H2"/>
    <property type="match status" value="11"/>
</dbReference>
<evidence type="ECO:0000313" key="7">
    <source>
        <dbReference type="EMBL" id="KAG5672395.1"/>
    </source>
</evidence>
<dbReference type="GO" id="GO:0005634">
    <property type="term" value="C:nucleus"/>
    <property type="evidence" value="ECO:0007669"/>
    <property type="project" value="TreeGrafter"/>
</dbReference>
<sequence>MERIRQTLRFDKCLSCSKNYNISQLIELNTNSVVVGEENEILFSELLLDVCLQKFDDDKAKYLCESCKDQLILFHMFKRDIKKYNDFQTYITRQQLLLKIDDALTQISDLSNYSVRCINESIIISKDSDDNNINEPIIEEEEIVVEDVSSVIIEEEYIDDTEQICDDPSFNVNEEIIEMEEESTMITDHSIEQPLQPVHIEYQEDDIQKEDWNESSESLAKQRKKYVYKTNTNNDLTEEQAIWIKQQVRKSEVIVEGKKIYKCQICGQLLRIPGSLKKHLRDCHVLKTPNEQEEKSSKQAFKDEIMKSKIDIETNEGVETIWKCLRCTHDRVFRSEAGLKVHLRYSHIRDQIIDAQFIAKCKVSINTATGNKDAWRCPDCLKILRSRDGLRNHMKLEHTESIEQLPNQSFRCNYNKVCSSTENLDKNSLLQLAKKRQSDLSNSICCEQCGISFINGTTKKEKSSDIHQQLHIILKVVSKSYDLPRCEDCKIMFSNNEDLNLHSQSHDDETFPTEGLSYLVAERIKDPIGTAIANDSNSWRCGHCPNVRFADEIDCIEHLMILHSKVLICPFDYLEFSEIRGLGLFCNHMKHKHSEMFPELQIFCTYCQKEFTNVFDKLSHMKICNEKKYSCDHCSKTFFKKTQLIRHLKVVSGAIAFTCDICSKTCASSMDLKLHYRSHTNIKTYNCTFPNCQKIFKTPAARSSHMEIHSNIEYECTDCKTIFKQRALLQRHLKKVKCKGIHATTKSNFYKM</sequence>
<feature type="domain" description="C2H2-type" evidence="6">
    <location>
        <begin position="657"/>
        <end position="684"/>
    </location>
</feature>
<evidence type="ECO:0000313" key="8">
    <source>
        <dbReference type="Proteomes" id="UP001107558"/>
    </source>
</evidence>
<evidence type="ECO:0000256" key="1">
    <source>
        <dbReference type="ARBA" id="ARBA00022723"/>
    </source>
</evidence>
<dbReference type="Proteomes" id="UP001107558">
    <property type="component" value="Chromosome 3"/>
</dbReference>
<feature type="domain" description="C2H2-type" evidence="6">
    <location>
        <begin position="629"/>
        <end position="656"/>
    </location>
</feature>
<dbReference type="SUPFAM" id="SSF57667">
    <property type="entry name" value="beta-beta-alpha zinc fingers"/>
    <property type="match status" value="2"/>
</dbReference>
<dbReference type="GO" id="GO:0008270">
    <property type="term" value="F:zinc ion binding"/>
    <property type="evidence" value="ECO:0007669"/>
    <property type="project" value="UniProtKB-KW"/>
</dbReference>
<accession>A0A9J6BSF2</accession>
<name>A0A9J6BSF2_POLVA</name>
<evidence type="ECO:0000259" key="6">
    <source>
        <dbReference type="PROSITE" id="PS50157"/>
    </source>
</evidence>
<dbReference type="GO" id="GO:0000981">
    <property type="term" value="F:DNA-binding transcription factor activity, RNA polymerase II-specific"/>
    <property type="evidence" value="ECO:0007669"/>
    <property type="project" value="TreeGrafter"/>
</dbReference>
<protein>
    <recommendedName>
        <fullName evidence="6">C2H2-type domain-containing protein</fullName>
    </recommendedName>
</protein>
<dbReference type="PROSITE" id="PS50157">
    <property type="entry name" value="ZINC_FINGER_C2H2_2"/>
    <property type="match status" value="7"/>
</dbReference>
<feature type="domain" description="C2H2-type" evidence="6">
    <location>
        <begin position="714"/>
        <end position="747"/>
    </location>
</feature>
<evidence type="ECO:0000256" key="2">
    <source>
        <dbReference type="ARBA" id="ARBA00022737"/>
    </source>
</evidence>
<dbReference type="InterPro" id="IPR036236">
    <property type="entry name" value="Znf_C2H2_sf"/>
</dbReference>
<feature type="domain" description="C2H2-type" evidence="6">
    <location>
        <begin position="484"/>
        <end position="511"/>
    </location>
</feature>
<dbReference type="OrthoDB" id="4748970at2759"/>
<keyword evidence="8" id="KW-1185">Reference proteome</keyword>
<reference evidence="7" key="1">
    <citation type="submission" date="2021-03" db="EMBL/GenBank/DDBJ databases">
        <title>Chromosome level genome of the anhydrobiotic midge Polypedilum vanderplanki.</title>
        <authorList>
            <person name="Yoshida Y."/>
            <person name="Kikawada T."/>
            <person name="Gusev O."/>
        </authorList>
    </citation>
    <scope>NUCLEOTIDE SEQUENCE</scope>
    <source>
        <strain evidence="7">NIAS01</strain>
        <tissue evidence="7">Whole body or cell culture</tissue>
    </source>
</reference>
<comment type="caution">
    <text evidence="7">The sequence shown here is derived from an EMBL/GenBank/DDBJ whole genome shotgun (WGS) entry which is preliminary data.</text>
</comment>
<evidence type="ECO:0000256" key="5">
    <source>
        <dbReference type="PROSITE-ProRule" id="PRU00042"/>
    </source>
</evidence>
<feature type="domain" description="C2H2-type" evidence="6">
    <location>
        <begin position="375"/>
        <end position="403"/>
    </location>
</feature>
<dbReference type="AlphaFoldDB" id="A0A9J6BSF2"/>
<dbReference type="PANTHER" id="PTHR24408:SF58">
    <property type="entry name" value="TRANSCRIPTION FACTOR (TFIIIA), PUTATIVE (AFU_ORTHOLOGUE AFUA_1G05150)-RELATED"/>
    <property type="match status" value="1"/>
</dbReference>
<gene>
    <name evidence="7" type="ORF">PVAND_002526</name>
</gene>
<dbReference type="InterPro" id="IPR013087">
    <property type="entry name" value="Znf_C2H2_type"/>
</dbReference>
<keyword evidence="2" id="KW-0677">Repeat</keyword>
<feature type="domain" description="C2H2-type" evidence="6">
    <location>
        <begin position="261"/>
        <end position="289"/>
    </location>
</feature>
<keyword evidence="4" id="KW-0862">Zinc</keyword>
<dbReference type="GO" id="GO:0043565">
    <property type="term" value="F:sequence-specific DNA binding"/>
    <property type="evidence" value="ECO:0007669"/>
    <property type="project" value="TreeGrafter"/>
</dbReference>
<dbReference type="EMBL" id="JADBJN010000003">
    <property type="protein sequence ID" value="KAG5672395.1"/>
    <property type="molecule type" value="Genomic_DNA"/>
</dbReference>
<dbReference type="Pfam" id="PF00096">
    <property type="entry name" value="zf-C2H2"/>
    <property type="match status" value="2"/>
</dbReference>
<keyword evidence="1" id="KW-0479">Metal-binding</keyword>